<evidence type="ECO:0000313" key="2">
    <source>
        <dbReference type="WBParaSite" id="nRc.2.0.1.t37567-RA"/>
    </source>
</evidence>
<name>A0A915KFR6_ROMCU</name>
<protein>
    <submittedName>
        <fullName evidence="2">Uncharacterized protein</fullName>
    </submittedName>
</protein>
<dbReference type="AlphaFoldDB" id="A0A915KFR6"/>
<reference evidence="2" key="1">
    <citation type="submission" date="2022-11" db="UniProtKB">
        <authorList>
            <consortium name="WormBaseParasite"/>
        </authorList>
    </citation>
    <scope>IDENTIFICATION</scope>
</reference>
<proteinExistence type="predicted"/>
<keyword evidence="1" id="KW-1185">Reference proteome</keyword>
<dbReference type="Proteomes" id="UP000887565">
    <property type="component" value="Unplaced"/>
</dbReference>
<dbReference type="WBParaSite" id="nRc.2.0.1.t37567-RA">
    <property type="protein sequence ID" value="nRc.2.0.1.t37567-RA"/>
    <property type="gene ID" value="nRc.2.0.1.g37567"/>
</dbReference>
<evidence type="ECO:0000313" key="1">
    <source>
        <dbReference type="Proteomes" id="UP000887565"/>
    </source>
</evidence>
<sequence length="63" mass="6811">MCPGPMLDKARESEEGNLRLLNELRAKHHNQTATMSATPSILIEQVKLLVSANSANSSAINHA</sequence>
<accession>A0A915KFR6</accession>
<organism evidence="1 2">
    <name type="scientific">Romanomermis culicivorax</name>
    <name type="common">Nematode worm</name>
    <dbReference type="NCBI Taxonomy" id="13658"/>
    <lineage>
        <taxon>Eukaryota</taxon>
        <taxon>Metazoa</taxon>
        <taxon>Ecdysozoa</taxon>
        <taxon>Nematoda</taxon>
        <taxon>Enoplea</taxon>
        <taxon>Dorylaimia</taxon>
        <taxon>Mermithida</taxon>
        <taxon>Mermithoidea</taxon>
        <taxon>Mermithidae</taxon>
        <taxon>Romanomermis</taxon>
    </lineage>
</organism>